<dbReference type="GO" id="GO:0061630">
    <property type="term" value="F:ubiquitin protein ligase activity"/>
    <property type="evidence" value="ECO:0007669"/>
    <property type="project" value="UniProtKB-EC"/>
</dbReference>
<evidence type="ECO:0000256" key="13">
    <source>
        <dbReference type="PROSITE-ProRule" id="PRU00175"/>
    </source>
</evidence>
<dbReference type="InterPro" id="IPR013083">
    <property type="entry name" value="Znf_RING/FYVE/PHD"/>
</dbReference>
<evidence type="ECO:0000259" key="15">
    <source>
        <dbReference type="PROSITE" id="PS50006"/>
    </source>
</evidence>
<protein>
    <recommendedName>
        <fullName evidence="3">RING-type E3 ubiquitin transferase</fullName>
        <ecNumber evidence="3">2.3.2.27</ecNumber>
    </recommendedName>
    <alternativeName>
        <fullName evidence="12">Checkpoint forkhead associated with RING domains-containing protein 1</fullName>
    </alternativeName>
</protein>
<feature type="region of interest" description="Disordered" evidence="14">
    <location>
        <begin position="513"/>
        <end position="580"/>
    </location>
</feature>
<feature type="region of interest" description="Disordered" evidence="14">
    <location>
        <begin position="1"/>
        <end position="72"/>
    </location>
</feature>
<dbReference type="PANTHER" id="PTHR15067">
    <property type="entry name" value="E3 UBIQUITIN-PROTEIN LIGASE RNF8"/>
    <property type="match status" value="1"/>
</dbReference>
<comment type="similarity">
    <text evidence="11">Belongs to the DMA1 family.</text>
</comment>
<evidence type="ECO:0000256" key="8">
    <source>
        <dbReference type="ARBA" id="ARBA00022786"/>
    </source>
</evidence>
<dbReference type="GO" id="GO:0032153">
    <property type="term" value="C:cell division site"/>
    <property type="evidence" value="ECO:0007669"/>
    <property type="project" value="TreeGrafter"/>
</dbReference>
<feature type="domain" description="FHA" evidence="15">
    <location>
        <begin position="220"/>
        <end position="283"/>
    </location>
</feature>
<dbReference type="Gene3D" id="2.60.200.20">
    <property type="match status" value="1"/>
</dbReference>
<reference evidence="17" key="1">
    <citation type="journal article" date="2021" name="Nat. Commun.">
        <title>Genetic determinants of endophytism in the Arabidopsis root mycobiome.</title>
        <authorList>
            <person name="Mesny F."/>
            <person name="Miyauchi S."/>
            <person name="Thiergart T."/>
            <person name="Pickel B."/>
            <person name="Atanasova L."/>
            <person name="Karlsson M."/>
            <person name="Huettel B."/>
            <person name="Barry K.W."/>
            <person name="Haridas S."/>
            <person name="Chen C."/>
            <person name="Bauer D."/>
            <person name="Andreopoulos W."/>
            <person name="Pangilinan J."/>
            <person name="LaButti K."/>
            <person name="Riley R."/>
            <person name="Lipzen A."/>
            <person name="Clum A."/>
            <person name="Drula E."/>
            <person name="Henrissat B."/>
            <person name="Kohler A."/>
            <person name="Grigoriev I.V."/>
            <person name="Martin F.M."/>
            <person name="Hacquard S."/>
        </authorList>
    </citation>
    <scope>NUCLEOTIDE SEQUENCE</scope>
    <source>
        <strain evidence="17">MPI-CAGE-AT-0016</strain>
    </source>
</reference>
<dbReference type="AlphaFoldDB" id="A0A8K0X2F9"/>
<name>A0A8K0X2F9_9PEZI</name>
<evidence type="ECO:0000256" key="7">
    <source>
        <dbReference type="ARBA" id="ARBA00022771"/>
    </source>
</evidence>
<sequence length="580" mass="61543">MFTQPVSSPPPVGPGSPPSTSTRSSRLRGLSYLRTYTQTHLLSREHGSNNTSSSTATTPSTPPAIPPTSRDRAPLLRSASYSTPASPADAEAANVISLVTSHQEPLSSPRALDSSILLPAVGPRPVQNSTQQPTSDAAAPAESVPATADTDMLNVVETTPGTARAASDAAAAAAAAASGTPPSDALPSIRFSAYFDPRATRPSLTFAPIARTLPTGNETIRVGRYSERENQPNIPHNTPSAAPVGFKSKVVSRRHCEFWCQDGKWYIKDVKSSSGTFLNHIRLSPPGTESKPFPVNDGDIVQLGIDFKGGEEMIFRCVKMRLELNRGWQSKPNAFNMTAHKRLRNMASSANSTTSQDCSICLNSIAPCQSLFVAPCSHTWHYKCIRSLLNTPSYPIFVCPNCRMAADLEADIEDVEEDEAWEADVEQEPEKAAEKPNNTKSSDTPATPAAQATTSEAAGADTPTRGSDIEPMDVAADSASQTSSDIHLNSRATLIPNSITQPLDIRPLPLQTLNGTARDRTPSPPGQPGLNGNEGPITPRNDAGPWVFDGSAPAARADAESEPAGGMRSLDAATEMEVDS</sequence>
<comment type="caution">
    <text evidence="17">The sequence shown here is derived from an EMBL/GenBank/DDBJ whole genome shotgun (WGS) entry which is preliminary data.</text>
</comment>
<gene>
    <name evidence="17" type="ORF">B0T11DRAFT_75791</name>
</gene>
<dbReference type="PROSITE" id="PS50006">
    <property type="entry name" value="FHA_DOMAIN"/>
    <property type="match status" value="1"/>
</dbReference>
<feature type="domain" description="RING-type" evidence="16">
    <location>
        <begin position="358"/>
        <end position="403"/>
    </location>
</feature>
<dbReference type="GO" id="GO:0000921">
    <property type="term" value="P:septin ring assembly"/>
    <property type="evidence" value="ECO:0007669"/>
    <property type="project" value="UniProtKB-ARBA"/>
</dbReference>
<dbReference type="FunFam" id="2.60.200.20:FF:000030">
    <property type="entry name" value="FHA domain-containing protein"/>
    <property type="match status" value="1"/>
</dbReference>
<dbReference type="EMBL" id="JAGPXD010000003">
    <property type="protein sequence ID" value="KAH7361572.1"/>
    <property type="molecule type" value="Genomic_DNA"/>
</dbReference>
<dbReference type="Gene3D" id="3.30.40.10">
    <property type="entry name" value="Zinc/RING finger domain, C3HC4 (zinc finger)"/>
    <property type="match status" value="1"/>
</dbReference>
<evidence type="ECO:0000256" key="6">
    <source>
        <dbReference type="ARBA" id="ARBA00022723"/>
    </source>
</evidence>
<accession>A0A8K0X2F9</accession>
<dbReference type="Pfam" id="PF00498">
    <property type="entry name" value="FHA"/>
    <property type="match status" value="1"/>
</dbReference>
<dbReference type="PANTHER" id="PTHR15067:SF7">
    <property type="entry name" value="E3 UBIQUITIN-PROTEIN LIGASE DMA1-RELATED"/>
    <property type="match status" value="1"/>
</dbReference>
<keyword evidence="18" id="KW-1185">Reference proteome</keyword>
<evidence type="ECO:0000256" key="9">
    <source>
        <dbReference type="ARBA" id="ARBA00022833"/>
    </source>
</evidence>
<keyword evidence="6" id="KW-0479">Metal-binding</keyword>
<dbReference type="InterPro" id="IPR001841">
    <property type="entry name" value="Znf_RING"/>
</dbReference>
<evidence type="ECO:0000256" key="14">
    <source>
        <dbReference type="SAM" id="MobiDB-lite"/>
    </source>
</evidence>
<evidence type="ECO:0000256" key="4">
    <source>
        <dbReference type="ARBA" id="ARBA00022490"/>
    </source>
</evidence>
<evidence type="ECO:0000256" key="10">
    <source>
        <dbReference type="ARBA" id="ARBA00023306"/>
    </source>
</evidence>
<feature type="compositionally biased region" description="Low complexity" evidence="14">
    <location>
        <begin position="444"/>
        <end position="460"/>
    </location>
</feature>
<dbReference type="GO" id="GO:0005829">
    <property type="term" value="C:cytosol"/>
    <property type="evidence" value="ECO:0007669"/>
    <property type="project" value="TreeGrafter"/>
</dbReference>
<feature type="compositionally biased region" description="Low complexity" evidence="14">
    <location>
        <begin position="18"/>
        <end position="37"/>
    </location>
</feature>
<dbReference type="GO" id="GO:0000132">
    <property type="term" value="P:establishment of mitotic spindle orientation"/>
    <property type="evidence" value="ECO:0007669"/>
    <property type="project" value="UniProtKB-ARBA"/>
</dbReference>
<keyword evidence="8" id="KW-0833">Ubl conjugation pathway</keyword>
<organism evidence="17 18">
    <name type="scientific">Plectosphaerella cucumerina</name>
    <dbReference type="NCBI Taxonomy" id="40658"/>
    <lineage>
        <taxon>Eukaryota</taxon>
        <taxon>Fungi</taxon>
        <taxon>Dikarya</taxon>
        <taxon>Ascomycota</taxon>
        <taxon>Pezizomycotina</taxon>
        <taxon>Sordariomycetes</taxon>
        <taxon>Hypocreomycetidae</taxon>
        <taxon>Glomerellales</taxon>
        <taxon>Plectosphaerellaceae</taxon>
        <taxon>Plectosphaerella</taxon>
    </lineage>
</organism>
<dbReference type="InterPro" id="IPR008984">
    <property type="entry name" value="SMAD_FHA_dom_sf"/>
</dbReference>
<evidence type="ECO:0000313" key="17">
    <source>
        <dbReference type="EMBL" id="KAH7361572.1"/>
    </source>
</evidence>
<comment type="catalytic activity">
    <reaction evidence="1">
        <text>S-ubiquitinyl-[E2 ubiquitin-conjugating enzyme]-L-cysteine + [acceptor protein]-L-lysine = [E2 ubiquitin-conjugating enzyme]-L-cysteine + N(6)-ubiquitinyl-[acceptor protein]-L-lysine.</text>
        <dbReference type="EC" id="2.3.2.27"/>
    </reaction>
</comment>
<evidence type="ECO:0000313" key="18">
    <source>
        <dbReference type="Proteomes" id="UP000813385"/>
    </source>
</evidence>
<proteinExistence type="inferred from homology"/>
<dbReference type="InterPro" id="IPR000253">
    <property type="entry name" value="FHA_dom"/>
</dbReference>
<feature type="region of interest" description="Disordered" evidence="14">
    <location>
        <begin position="120"/>
        <end position="151"/>
    </location>
</feature>
<dbReference type="SMART" id="SM00184">
    <property type="entry name" value="RING"/>
    <property type="match status" value="1"/>
</dbReference>
<dbReference type="GO" id="GO:0051865">
    <property type="term" value="P:protein autoubiquitination"/>
    <property type="evidence" value="ECO:0007669"/>
    <property type="project" value="UniProtKB-ARBA"/>
</dbReference>
<dbReference type="SUPFAM" id="SSF49879">
    <property type="entry name" value="SMAD/FHA domain"/>
    <property type="match status" value="1"/>
</dbReference>
<dbReference type="SUPFAM" id="SSF57850">
    <property type="entry name" value="RING/U-box"/>
    <property type="match status" value="1"/>
</dbReference>
<dbReference type="Proteomes" id="UP000813385">
    <property type="component" value="Unassembled WGS sequence"/>
</dbReference>
<keyword evidence="7 13" id="KW-0863">Zinc-finger</keyword>
<evidence type="ECO:0000256" key="12">
    <source>
        <dbReference type="ARBA" id="ARBA00080465"/>
    </source>
</evidence>
<dbReference type="PROSITE" id="PS50089">
    <property type="entry name" value="ZF_RING_2"/>
    <property type="match status" value="1"/>
</dbReference>
<dbReference type="EC" id="2.3.2.27" evidence="3"/>
<evidence type="ECO:0000256" key="3">
    <source>
        <dbReference type="ARBA" id="ARBA00012483"/>
    </source>
</evidence>
<dbReference type="GO" id="GO:0000151">
    <property type="term" value="C:ubiquitin ligase complex"/>
    <property type="evidence" value="ECO:0007669"/>
    <property type="project" value="TreeGrafter"/>
</dbReference>
<keyword evidence="4" id="KW-0963">Cytoplasm</keyword>
<dbReference type="OrthoDB" id="687730at2759"/>
<keyword evidence="5" id="KW-0808">Transferase</keyword>
<dbReference type="GO" id="GO:0006511">
    <property type="term" value="P:ubiquitin-dependent protein catabolic process"/>
    <property type="evidence" value="ECO:0007669"/>
    <property type="project" value="TreeGrafter"/>
</dbReference>
<feature type="compositionally biased region" description="Acidic residues" evidence="14">
    <location>
        <begin position="415"/>
        <end position="427"/>
    </location>
</feature>
<dbReference type="GO" id="GO:0090337">
    <property type="term" value="P:regulation of formin-nucleated actin cable assembly"/>
    <property type="evidence" value="ECO:0007669"/>
    <property type="project" value="UniProtKB-ARBA"/>
</dbReference>
<feature type="region of interest" description="Disordered" evidence="14">
    <location>
        <begin position="415"/>
        <end position="484"/>
    </location>
</feature>
<feature type="compositionally biased region" description="Pro residues" evidence="14">
    <location>
        <begin position="7"/>
        <end position="17"/>
    </location>
</feature>
<keyword evidence="10" id="KW-0131">Cell cycle</keyword>
<evidence type="ECO:0000256" key="11">
    <source>
        <dbReference type="ARBA" id="ARBA00061209"/>
    </source>
</evidence>
<dbReference type="Pfam" id="PF17123">
    <property type="entry name" value="zf-RING_11"/>
    <property type="match status" value="1"/>
</dbReference>
<evidence type="ECO:0000256" key="1">
    <source>
        <dbReference type="ARBA" id="ARBA00000900"/>
    </source>
</evidence>
<feature type="compositionally biased region" description="Low complexity" evidence="14">
    <location>
        <begin position="48"/>
        <end position="59"/>
    </location>
</feature>
<evidence type="ECO:0000259" key="16">
    <source>
        <dbReference type="PROSITE" id="PS50089"/>
    </source>
</evidence>
<evidence type="ECO:0000256" key="2">
    <source>
        <dbReference type="ARBA" id="ARBA00004496"/>
    </source>
</evidence>
<dbReference type="GO" id="GO:0008270">
    <property type="term" value="F:zinc ion binding"/>
    <property type="evidence" value="ECO:0007669"/>
    <property type="project" value="UniProtKB-KW"/>
</dbReference>
<feature type="compositionally biased region" description="Low complexity" evidence="14">
    <location>
        <begin position="135"/>
        <end position="149"/>
    </location>
</feature>
<dbReference type="GO" id="GO:0031578">
    <property type="term" value="P:mitotic spindle orientation checkpoint signaling"/>
    <property type="evidence" value="ECO:0007669"/>
    <property type="project" value="UniProtKB-ARBA"/>
</dbReference>
<keyword evidence="9" id="KW-0862">Zinc</keyword>
<dbReference type="GO" id="GO:0097271">
    <property type="term" value="P:protein localization to bud neck"/>
    <property type="evidence" value="ECO:0007669"/>
    <property type="project" value="UniProtKB-ARBA"/>
</dbReference>
<dbReference type="FunFam" id="3.30.40.10:FF:000426">
    <property type="entry name" value="DMA1p Ubiquitin-protein ligase (E3)"/>
    <property type="match status" value="1"/>
</dbReference>
<comment type="subcellular location">
    <subcellularLocation>
        <location evidence="2">Cytoplasm</location>
    </subcellularLocation>
</comment>
<dbReference type="SMART" id="SM00240">
    <property type="entry name" value="FHA"/>
    <property type="match status" value="1"/>
</dbReference>
<evidence type="ECO:0000256" key="5">
    <source>
        <dbReference type="ARBA" id="ARBA00022679"/>
    </source>
</evidence>